<dbReference type="AlphaFoldDB" id="A0AAU7FC42"/>
<reference evidence="1" key="1">
    <citation type="submission" date="2024-05" db="EMBL/GenBank/DDBJ databases">
        <authorList>
            <person name="Yang L."/>
            <person name="Pan L."/>
        </authorList>
    </citation>
    <scope>NUCLEOTIDE SEQUENCE</scope>
    <source>
        <strain evidence="1">FCG-7</strain>
    </source>
</reference>
<gene>
    <name evidence="1" type="ORF">ABHF33_07670</name>
</gene>
<proteinExistence type="predicted"/>
<protein>
    <submittedName>
        <fullName evidence="1">Uncharacterized protein</fullName>
    </submittedName>
</protein>
<dbReference type="KEGG" id="cmav:ABHF33_07670"/>
<evidence type="ECO:0000313" key="1">
    <source>
        <dbReference type="EMBL" id="XBM02132.1"/>
    </source>
</evidence>
<name>A0AAU7FC42_9NEIS</name>
<accession>A0AAU7FC42</accession>
<sequence length="122" mass="13326">MTANLASVRAERYSHIASKGISTQLARTDASDSHGLWREDLLRLTAAQSGGELAHSLSPPSLTFLPVPGDTQPELFQRDTQQMVRQHNRAAHLHSPSLREDAVQQAYWPRTAGVGSKVSLSV</sequence>
<organism evidence="1">
    <name type="scientific">Chitinibacter mangrovi</name>
    <dbReference type="NCBI Taxonomy" id="3153927"/>
    <lineage>
        <taxon>Bacteria</taxon>
        <taxon>Pseudomonadati</taxon>
        <taxon>Pseudomonadota</taxon>
        <taxon>Betaproteobacteria</taxon>
        <taxon>Neisseriales</taxon>
        <taxon>Chitinibacteraceae</taxon>
        <taxon>Chitinibacter</taxon>
    </lineage>
</organism>
<dbReference type="RefSeq" id="WP_348946406.1">
    <property type="nucleotide sequence ID" value="NZ_CP157355.1"/>
</dbReference>
<dbReference type="EMBL" id="CP157355">
    <property type="protein sequence ID" value="XBM02132.1"/>
    <property type="molecule type" value="Genomic_DNA"/>
</dbReference>